<organism evidence="2 3">
    <name type="scientific">Leptothrix cholodnii (strain ATCC 51168 / LMG 8142 / SP-6)</name>
    <name type="common">Leptothrix discophora (strain SP-6)</name>
    <dbReference type="NCBI Taxonomy" id="395495"/>
    <lineage>
        <taxon>Bacteria</taxon>
        <taxon>Pseudomonadati</taxon>
        <taxon>Pseudomonadota</taxon>
        <taxon>Betaproteobacteria</taxon>
        <taxon>Burkholderiales</taxon>
        <taxon>Sphaerotilaceae</taxon>
        <taxon>Leptothrix</taxon>
    </lineage>
</organism>
<reference evidence="2 3" key="1">
    <citation type="submission" date="2008-03" db="EMBL/GenBank/DDBJ databases">
        <title>Complete sequence of Leptothrix cholodnii SP-6.</title>
        <authorList>
            <consortium name="US DOE Joint Genome Institute"/>
            <person name="Copeland A."/>
            <person name="Lucas S."/>
            <person name="Lapidus A."/>
            <person name="Glavina del Rio T."/>
            <person name="Dalin E."/>
            <person name="Tice H."/>
            <person name="Bruce D."/>
            <person name="Goodwin L."/>
            <person name="Pitluck S."/>
            <person name="Chertkov O."/>
            <person name="Brettin T."/>
            <person name="Detter J.C."/>
            <person name="Han C."/>
            <person name="Kuske C.R."/>
            <person name="Schmutz J."/>
            <person name="Larimer F."/>
            <person name="Land M."/>
            <person name="Hauser L."/>
            <person name="Kyrpides N."/>
            <person name="Lykidis A."/>
            <person name="Emerson D."/>
            <person name="Richardson P."/>
        </authorList>
    </citation>
    <scope>NUCLEOTIDE SEQUENCE [LARGE SCALE GENOMIC DNA]</scope>
    <source>
        <strain evidence="3">ATCC 51168 / LMG 8142 / SP-6</strain>
    </source>
</reference>
<dbReference type="PANTHER" id="PTHR42831">
    <property type="entry name" value="FE-S PROTEIN MATURATION AUXILIARY FACTOR YITW"/>
    <property type="match status" value="1"/>
</dbReference>
<dbReference type="InterPro" id="IPR002744">
    <property type="entry name" value="MIP18-like"/>
</dbReference>
<dbReference type="OrthoDB" id="9155617at2"/>
<evidence type="ECO:0000259" key="1">
    <source>
        <dbReference type="Pfam" id="PF01883"/>
    </source>
</evidence>
<evidence type="ECO:0000313" key="2">
    <source>
        <dbReference type="EMBL" id="ACB36507.1"/>
    </source>
</evidence>
<dbReference type="SUPFAM" id="SSF117916">
    <property type="entry name" value="Fe-S cluster assembly (FSCA) domain-like"/>
    <property type="match status" value="1"/>
</dbReference>
<keyword evidence="3" id="KW-1185">Reference proteome</keyword>
<evidence type="ECO:0000313" key="3">
    <source>
        <dbReference type="Proteomes" id="UP000001693"/>
    </source>
</evidence>
<dbReference type="eggNOG" id="COG2151">
    <property type="taxonomic scope" value="Bacteria"/>
</dbReference>
<dbReference type="AlphaFoldDB" id="B1XZE4"/>
<name>B1XZE4_LEPCP</name>
<dbReference type="Gene3D" id="3.30.300.130">
    <property type="entry name" value="Fe-S cluster assembly (FSCA)"/>
    <property type="match status" value="1"/>
</dbReference>
<dbReference type="PANTHER" id="PTHR42831:SF1">
    <property type="entry name" value="FE-S PROTEIN MATURATION AUXILIARY FACTOR YITW"/>
    <property type="match status" value="1"/>
</dbReference>
<protein>
    <recommendedName>
        <fullName evidence="1">MIP18 family-like domain-containing protein</fullName>
    </recommendedName>
</protein>
<dbReference type="HOGENOM" id="CLU_1924956_0_0_4"/>
<dbReference type="STRING" id="395495.Lcho_4256"/>
<dbReference type="Pfam" id="PF01883">
    <property type="entry name" value="FeS_assembly_P"/>
    <property type="match status" value="1"/>
</dbReference>
<dbReference type="InterPro" id="IPR034904">
    <property type="entry name" value="FSCA_dom_sf"/>
</dbReference>
<dbReference type="Proteomes" id="UP000001693">
    <property type="component" value="Chromosome"/>
</dbReference>
<dbReference type="RefSeq" id="WP_012349248.1">
    <property type="nucleotide sequence ID" value="NC_010524.1"/>
</dbReference>
<dbReference type="InterPro" id="IPR052339">
    <property type="entry name" value="Fe-S_Maturation_MIP18"/>
</dbReference>
<feature type="domain" description="MIP18 family-like" evidence="1">
    <location>
        <begin position="38"/>
        <end position="100"/>
    </location>
</feature>
<gene>
    <name evidence="2" type="ordered locus">Lcho_4256</name>
</gene>
<dbReference type="EMBL" id="CP001013">
    <property type="protein sequence ID" value="ACB36507.1"/>
    <property type="molecule type" value="Genomic_DNA"/>
</dbReference>
<dbReference type="KEGG" id="lch:Lcho_4256"/>
<sequence length="131" mass="14388">MHHFEPTATTIMVASPFCPLAVPELVLAGPPEALMRTLSALREVQDPDVGADIVELGLVESLRLSPGEARLQLVSTGPECPLCDFAADRALRAMQRALPDTDIYVSHDPWVEWEPKRASTALRRRMGWTVG</sequence>
<accession>B1XZE4</accession>
<proteinExistence type="predicted"/>